<keyword evidence="1 5" id="KW-0699">rRNA-binding</keyword>
<dbReference type="InterPro" id="IPR020040">
    <property type="entry name" value="Ribosomal_uL6_a/b-dom"/>
</dbReference>
<reference evidence="7 8" key="1">
    <citation type="journal article" date="2015" name="Int. J. Syst. Evol. Microbiol.">
        <title>Methanoculleus sediminis sp. nov., a methanogen from sediments near a submarine mud volcano.</title>
        <authorList>
            <person name="Chen S.C."/>
            <person name="Chen M.F."/>
            <person name="Lai M.C."/>
            <person name="Weng C.Y."/>
            <person name="Wu S.Y."/>
            <person name="Lin S."/>
            <person name="Yang T.F."/>
            <person name="Chen P.C."/>
        </authorList>
    </citation>
    <scope>NUCLEOTIDE SEQUENCE [LARGE SCALE GENOMIC DNA]</scope>
    <source>
        <strain evidence="7 8">S3Fa</strain>
    </source>
</reference>
<dbReference type="PIRSF" id="PIRSF002162">
    <property type="entry name" value="Ribosomal_L6"/>
    <property type="match status" value="1"/>
</dbReference>
<keyword evidence="2 5" id="KW-0694">RNA-binding</keyword>
<comment type="function">
    <text evidence="5">This protein binds to the 23S rRNA, and is important in its secondary structure. It is located near the subunit interface in the base of the L7/L12 stalk, and near the tRNA binding site of the peptidyltransferase center.</text>
</comment>
<dbReference type="PATRIC" id="fig|1550566.3.peg.407"/>
<dbReference type="AlphaFoldDB" id="A0A0H1R333"/>
<protein>
    <recommendedName>
        <fullName evidence="5">Large ribosomal subunit protein uL6</fullName>
    </recommendedName>
</protein>
<keyword evidence="8" id="KW-1185">Reference proteome</keyword>
<comment type="caution">
    <text evidence="7">The sequence shown here is derived from an EMBL/GenBank/DDBJ whole genome shotgun (WGS) entry which is preliminary data.</text>
</comment>
<evidence type="ECO:0000256" key="5">
    <source>
        <dbReference type="HAMAP-Rule" id="MF_01365"/>
    </source>
</evidence>
<dbReference type="NCBIfam" id="TIGR03653">
    <property type="entry name" value="uL6_arch"/>
    <property type="match status" value="1"/>
</dbReference>
<name>A0A0H1R333_9EURY</name>
<dbReference type="STRING" id="1550566.SZ63_01935"/>
<feature type="domain" description="Large ribosomal subunit protein uL6 alpha-beta" evidence="6">
    <location>
        <begin position="95"/>
        <end position="169"/>
    </location>
</feature>
<dbReference type="InterPro" id="IPR036789">
    <property type="entry name" value="Ribosomal_uL6-like_a/b-dom_sf"/>
</dbReference>
<dbReference type="HAMAP" id="MF_01365_A">
    <property type="entry name" value="Ribosomal_uL6_A"/>
    <property type="match status" value="1"/>
</dbReference>
<dbReference type="InterPro" id="IPR000702">
    <property type="entry name" value="Ribosomal_uL6-like"/>
</dbReference>
<dbReference type="NCBIfam" id="NF004037">
    <property type="entry name" value="PRK05518.1"/>
    <property type="match status" value="1"/>
</dbReference>
<dbReference type="GO" id="GO:0003735">
    <property type="term" value="F:structural constituent of ribosome"/>
    <property type="evidence" value="ECO:0007669"/>
    <property type="project" value="UniProtKB-UniRule"/>
</dbReference>
<dbReference type="InterPro" id="IPR019907">
    <property type="entry name" value="Ribosomal_uL6_arc"/>
</dbReference>
<dbReference type="FunFam" id="3.90.930.12:FF:000008">
    <property type="entry name" value="50S ribosomal protein L6"/>
    <property type="match status" value="1"/>
</dbReference>
<dbReference type="Gene3D" id="3.90.930.12">
    <property type="entry name" value="Ribosomal protein L6, alpha-beta domain"/>
    <property type="match status" value="2"/>
</dbReference>
<dbReference type="PANTHER" id="PTHR11655">
    <property type="entry name" value="60S/50S RIBOSOMAL PROTEIN L6/L9"/>
    <property type="match status" value="1"/>
</dbReference>
<dbReference type="EMBL" id="JXOJ01000001">
    <property type="protein sequence ID" value="KLK89221.1"/>
    <property type="molecule type" value="Genomic_DNA"/>
</dbReference>
<comment type="subunit">
    <text evidence="5">Part of the 50S ribosomal subunit.</text>
</comment>
<evidence type="ECO:0000256" key="2">
    <source>
        <dbReference type="ARBA" id="ARBA00022884"/>
    </source>
</evidence>
<dbReference type="SUPFAM" id="SSF56053">
    <property type="entry name" value="Ribosomal protein L6"/>
    <property type="match status" value="2"/>
</dbReference>
<organism evidence="7 8">
    <name type="scientific">Methanoculleus sediminis</name>
    <dbReference type="NCBI Taxonomy" id="1550566"/>
    <lineage>
        <taxon>Archaea</taxon>
        <taxon>Methanobacteriati</taxon>
        <taxon>Methanobacteriota</taxon>
        <taxon>Stenosarchaea group</taxon>
        <taxon>Methanomicrobia</taxon>
        <taxon>Methanomicrobiales</taxon>
        <taxon>Methanomicrobiaceae</taxon>
        <taxon>Methanoculleus</taxon>
    </lineage>
</organism>
<dbReference type="PANTHER" id="PTHR11655:SF16">
    <property type="entry name" value="60S RIBOSOMAL PROTEIN L9"/>
    <property type="match status" value="1"/>
</dbReference>
<evidence type="ECO:0000256" key="3">
    <source>
        <dbReference type="ARBA" id="ARBA00022980"/>
    </source>
</evidence>
<dbReference type="GO" id="GO:0022625">
    <property type="term" value="C:cytosolic large ribosomal subunit"/>
    <property type="evidence" value="ECO:0007669"/>
    <property type="project" value="UniProtKB-UniRule"/>
</dbReference>
<evidence type="ECO:0000256" key="4">
    <source>
        <dbReference type="ARBA" id="ARBA00023274"/>
    </source>
</evidence>
<evidence type="ECO:0000313" key="7">
    <source>
        <dbReference type="EMBL" id="KLK89221.1"/>
    </source>
</evidence>
<gene>
    <name evidence="5" type="primary">rpl6</name>
    <name evidence="7" type="ORF">SZ63_01935</name>
</gene>
<dbReference type="GO" id="GO:0002181">
    <property type="term" value="P:cytoplasmic translation"/>
    <property type="evidence" value="ECO:0007669"/>
    <property type="project" value="TreeGrafter"/>
</dbReference>
<accession>A0A0H1R333</accession>
<evidence type="ECO:0000259" key="6">
    <source>
        <dbReference type="Pfam" id="PF00347"/>
    </source>
</evidence>
<evidence type="ECO:0000313" key="8">
    <source>
        <dbReference type="Proteomes" id="UP000035301"/>
    </source>
</evidence>
<sequence>MSMAITRQVEIPPGVDVTLDGGMLTVSGPKGTLARDMRFPQIDLKVDGGEVVVSTASDKKRILAMTGTLEAHAKNMIRGVVDGYEYRMKVVYSHFPIQIKQQGNRLEITNFLGEKQPRVAKILEGVAVKIGNDEVTLTGIDKEKVGNTAANIEHATRITKRDPRVFQDGIYITERA</sequence>
<keyword evidence="3 5" id="KW-0689">Ribosomal protein</keyword>
<proteinExistence type="inferred from homology"/>
<evidence type="ECO:0000256" key="1">
    <source>
        <dbReference type="ARBA" id="ARBA00022730"/>
    </source>
</evidence>
<dbReference type="Pfam" id="PF00347">
    <property type="entry name" value="Ribosomal_L6"/>
    <property type="match status" value="2"/>
</dbReference>
<dbReference type="Proteomes" id="UP000035301">
    <property type="component" value="Unassembled WGS sequence"/>
</dbReference>
<comment type="similarity">
    <text evidence="5">Belongs to the universal ribosomal protein uL6 family.</text>
</comment>
<feature type="domain" description="Large ribosomal subunit protein uL6 alpha-beta" evidence="6">
    <location>
        <begin position="11"/>
        <end position="83"/>
    </location>
</feature>
<keyword evidence="4 5" id="KW-0687">Ribonucleoprotein</keyword>
<dbReference type="GO" id="GO:0019843">
    <property type="term" value="F:rRNA binding"/>
    <property type="evidence" value="ECO:0007669"/>
    <property type="project" value="UniProtKB-UniRule"/>
</dbReference>